<accession>A0ACB1AZY8</accession>
<dbReference type="Proteomes" id="UP001497535">
    <property type="component" value="Unassembled WGS sequence"/>
</dbReference>
<gene>
    <name evidence="1" type="ORF">MENTE1834_LOCUS44521</name>
</gene>
<dbReference type="EMBL" id="CAVMJV010000136">
    <property type="protein sequence ID" value="CAK5110827.1"/>
    <property type="molecule type" value="Genomic_DNA"/>
</dbReference>
<evidence type="ECO:0000313" key="2">
    <source>
        <dbReference type="Proteomes" id="UP001497535"/>
    </source>
</evidence>
<proteinExistence type="predicted"/>
<keyword evidence="2" id="KW-1185">Reference proteome</keyword>
<reference evidence="1" key="1">
    <citation type="submission" date="2023-11" db="EMBL/GenBank/DDBJ databases">
        <authorList>
            <person name="Poullet M."/>
        </authorList>
    </citation>
    <scope>NUCLEOTIDE SEQUENCE</scope>
    <source>
        <strain evidence="1">E1834</strain>
    </source>
</reference>
<organism evidence="1 2">
    <name type="scientific">Meloidogyne enterolobii</name>
    <name type="common">Root-knot nematode worm</name>
    <name type="synonym">Meloidogyne mayaguensis</name>
    <dbReference type="NCBI Taxonomy" id="390850"/>
    <lineage>
        <taxon>Eukaryota</taxon>
        <taxon>Metazoa</taxon>
        <taxon>Ecdysozoa</taxon>
        <taxon>Nematoda</taxon>
        <taxon>Chromadorea</taxon>
        <taxon>Rhabditida</taxon>
        <taxon>Tylenchina</taxon>
        <taxon>Tylenchomorpha</taxon>
        <taxon>Tylenchoidea</taxon>
        <taxon>Meloidogynidae</taxon>
        <taxon>Meloidogyninae</taxon>
        <taxon>Meloidogyne</taxon>
    </lineage>
</organism>
<sequence length="53" mass="5886">MALKSAGKISFIFNFSAVSLPVRDTCAPESNRQIISFPFIFVFILNHSSHVLS</sequence>
<protein>
    <submittedName>
        <fullName evidence="1">Uncharacterized protein</fullName>
    </submittedName>
</protein>
<comment type="caution">
    <text evidence="1">The sequence shown here is derived from an EMBL/GenBank/DDBJ whole genome shotgun (WGS) entry which is preliminary data.</text>
</comment>
<name>A0ACB1AZY8_MELEN</name>
<evidence type="ECO:0000313" key="1">
    <source>
        <dbReference type="EMBL" id="CAK5110827.1"/>
    </source>
</evidence>